<dbReference type="AlphaFoldDB" id="A0A9Q0N5Q2"/>
<name>A0A9Q0N5Q2_9DIPT</name>
<reference evidence="2" key="1">
    <citation type="submission" date="2022-07" db="EMBL/GenBank/DDBJ databases">
        <authorList>
            <person name="Trinca V."/>
            <person name="Uliana J.V.C."/>
            <person name="Torres T.T."/>
            <person name="Ward R.J."/>
            <person name="Monesi N."/>
        </authorList>
    </citation>
    <scope>NUCLEOTIDE SEQUENCE</scope>
    <source>
        <strain evidence="2">HSMRA1968</strain>
        <tissue evidence="2">Whole embryos</tissue>
    </source>
</reference>
<accession>A0A9Q0N5Q2</accession>
<feature type="non-terminal residue" evidence="2">
    <location>
        <position position="1"/>
    </location>
</feature>
<keyword evidence="3" id="KW-1185">Reference proteome</keyword>
<feature type="chain" id="PRO_5040128618" evidence="1">
    <location>
        <begin position="19"/>
        <end position="123"/>
    </location>
</feature>
<sequence>MTSSKFILFLGFVTLAACASDLDDYSCKWSDCEDMDMSNDDVCTNIGFNVFSSQTARPGCPTNTTKRLCCTPIPSVRGECKWTNSCYTSSMPPKNACEMEFNLSLRGKMAPCQNDLVRYECCR</sequence>
<dbReference type="Proteomes" id="UP001151699">
    <property type="component" value="Chromosome B"/>
</dbReference>
<comment type="caution">
    <text evidence="2">The sequence shown here is derived from an EMBL/GenBank/DDBJ whole genome shotgun (WGS) entry which is preliminary data.</text>
</comment>
<keyword evidence="1" id="KW-0732">Signal</keyword>
<dbReference type="OrthoDB" id="10635164at2759"/>
<feature type="signal peptide" evidence="1">
    <location>
        <begin position="1"/>
        <end position="18"/>
    </location>
</feature>
<gene>
    <name evidence="2" type="ORF">Bhyg_09024</name>
</gene>
<evidence type="ECO:0000313" key="2">
    <source>
        <dbReference type="EMBL" id="KAJ6644058.1"/>
    </source>
</evidence>
<evidence type="ECO:0000256" key="1">
    <source>
        <dbReference type="SAM" id="SignalP"/>
    </source>
</evidence>
<organism evidence="2 3">
    <name type="scientific">Pseudolycoriella hygida</name>
    <dbReference type="NCBI Taxonomy" id="35572"/>
    <lineage>
        <taxon>Eukaryota</taxon>
        <taxon>Metazoa</taxon>
        <taxon>Ecdysozoa</taxon>
        <taxon>Arthropoda</taxon>
        <taxon>Hexapoda</taxon>
        <taxon>Insecta</taxon>
        <taxon>Pterygota</taxon>
        <taxon>Neoptera</taxon>
        <taxon>Endopterygota</taxon>
        <taxon>Diptera</taxon>
        <taxon>Nematocera</taxon>
        <taxon>Sciaroidea</taxon>
        <taxon>Sciaridae</taxon>
        <taxon>Pseudolycoriella</taxon>
    </lineage>
</organism>
<proteinExistence type="predicted"/>
<protein>
    <submittedName>
        <fullName evidence="2">Uncharacterized protein</fullName>
    </submittedName>
</protein>
<dbReference type="PROSITE" id="PS51257">
    <property type="entry name" value="PROKAR_LIPOPROTEIN"/>
    <property type="match status" value="1"/>
</dbReference>
<evidence type="ECO:0000313" key="3">
    <source>
        <dbReference type="Proteomes" id="UP001151699"/>
    </source>
</evidence>
<dbReference type="EMBL" id="WJQU01000002">
    <property type="protein sequence ID" value="KAJ6644058.1"/>
    <property type="molecule type" value="Genomic_DNA"/>
</dbReference>